<reference evidence="2" key="1">
    <citation type="submission" date="2022-04" db="EMBL/GenBank/DDBJ databases">
        <title>Tomato heritable bacteria conferring resistance against bacterial wilt.</title>
        <authorList>
            <person name="Yin J."/>
        </authorList>
    </citation>
    <scope>NUCLEOTIDE SEQUENCE</scope>
    <source>
        <strain evidence="2">Cra20</strain>
    </source>
</reference>
<sequence>MGWIAEFVVQEFWEGAVELAYRKWGWFGGIVAFLLPILAIVFVVWLLVR</sequence>
<protein>
    <submittedName>
        <fullName evidence="2">Uncharacterized protein</fullName>
    </submittedName>
</protein>
<feature type="transmembrane region" description="Helical" evidence="1">
    <location>
        <begin position="24"/>
        <end position="48"/>
    </location>
</feature>
<gene>
    <name evidence="2" type="ORF">MZO42_08000</name>
</gene>
<proteinExistence type="predicted"/>
<name>A0ABU3N277_9SPHN</name>
<comment type="caution">
    <text evidence="2">The sequence shown here is derived from an EMBL/GenBank/DDBJ whole genome shotgun (WGS) entry which is preliminary data.</text>
</comment>
<accession>A0ABU3N277</accession>
<organism evidence="2">
    <name type="scientific">Sphingomonas psychrotolerans</name>
    <dbReference type="NCBI Taxonomy" id="1327635"/>
    <lineage>
        <taxon>Bacteria</taxon>
        <taxon>Pseudomonadati</taxon>
        <taxon>Pseudomonadota</taxon>
        <taxon>Alphaproteobacteria</taxon>
        <taxon>Sphingomonadales</taxon>
        <taxon>Sphingomonadaceae</taxon>
        <taxon>Sphingomonas</taxon>
    </lineage>
</organism>
<evidence type="ECO:0000256" key="1">
    <source>
        <dbReference type="SAM" id="Phobius"/>
    </source>
</evidence>
<keyword evidence="1" id="KW-0812">Transmembrane</keyword>
<evidence type="ECO:0000313" key="2">
    <source>
        <dbReference type="EMBL" id="MDT8758637.1"/>
    </source>
</evidence>
<keyword evidence="1" id="KW-0472">Membrane</keyword>
<dbReference type="EMBL" id="JALMLT010000002">
    <property type="protein sequence ID" value="MDT8758637.1"/>
    <property type="molecule type" value="Genomic_DNA"/>
</dbReference>
<keyword evidence="1" id="KW-1133">Transmembrane helix</keyword>